<dbReference type="GO" id="GO:0016757">
    <property type="term" value="F:glycosyltransferase activity"/>
    <property type="evidence" value="ECO:0007669"/>
    <property type="project" value="InterPro"/>
</dbReference>
<protein>
    <submittedName>
        <fullName evidence="3">Glycosyltransferase involved in cell wall bisynthesis</fullName>
    </submittedName>
</protein>
<dbReference type="Gene3D" id="3.40.50.2000">
    <property type="entry name" value="Glycogen Phosphorylase B"/>
    <property type="match status" value="1"/>
</dbReference>
<dbReference type="SUPFAM" id="SSF53756">
    <property type="entry name" value="UDP-Glycosyltransferase/glycogen phosphorylase"/>
    <property type="match status" value="1"/>
</dbReference>
<dbReference type="RefSeq" id="WP_085209860.1">
    <property type="nucleotide sequence ID" value="NZ_FXAM01000001.1"/>
</dbReference>
<evidence type="ECO:0000313" key="3">
    <source>
        <dbReference type="EMBL" id="SMF93352.1"/>
    </source>
</evidence>
<organism evidence="3 4">
    <name type="scientific">Methylomagnum ishizawai</name>
    <dbReference type="NCBI Taxonomy" id="1760988"/>
    <lineage>
        <taxon>Bacteria</taxon>
        <taxon>Pseudomonadati</taxon>
        <taxon>Pseudomonadota</taxon>
        <taxon>Gammaproteobacteria</taxon>
        <taxon>Methylococcales</taxon>
        <taxon>Methylococcaceae</taxon>
        <taxon>Methylomagnum</taxon>
    </lineage>
</organism>
<evidence type="ECO:0000259" key="2">
    <source>
        <dbReference type="Pfam" id="PF00534"/>
    </source>
</evidence>
<keyword evidence="4" id="KW-1185">Reference proteome</keyword>
<dbReference type="InterPro" id="IPR001296">
    <property type="entry name" value="Glyco_trans_1"/>
</dbReference>
<sequence length="371" mass="40884">MSQHGIAYLSPRQTVFINGRFLGQRVTGIQRYAREVLAELDSLLAHGEGDGLSCRLLAPKGVDLPELRAIPAEQFGYFRGHLWEQFDLPWRVGRGFLFSFGATGPVLKRRQSITVHDTSVRRIPESFGWRFRLWHEVLLRSITRRSPLTITVSRFSAEEIAQCFGVAEDRLRIATEGWQHLSRIEADDAVLDHYGLGTDPYALAVSSPTPNKNFATIAEAIRLLGDAAPPCVAAGMADPGVFRSAAAHPEAIKRVGYVSDAALKALYRKAGCFIFPSFYEGFGIPPLEAMACGCPVLASTAPAVREVCGEAALYFDPKRPDQLAGQIRAVFADAGLRQRLSMAGLARAKRYSWKESARLNLAFMQEALCKT</sequence>
<dbReference type="EMBL" id="FXAM01000001">
    <property type="protein sequence ID" value="SMF93352.1"/>
    <property type="molecule type" value="Genomic_DNA"/>
</dbReference>
<accession>A0A1Y6CYF0</accession>
<dbReference type="PANTHER" id="PTHR46401">
    <property type="entry name" value="GLYCOSYLTRANSFERASE WBBK-RELATED"/>
    <property type="match status" value="1"/>
</dbReference>
<reference evidence="3 4" key="1">
    <citation type="submission" date="2016-12" db="EMBL/GenBank/DDBJ databases">
        <authorList>
            <person name="Song W.-J."/>
            <person name="Kurnit D.M."/>
        </authorList>
    </citation>
    <scope>NUCLEOTIDE SEQUENCE [LARGE SCALE GENOMIC DNA]</scope>
    <source>
        <strain evidence="3 4">175</strain>
    </source>
</reference>
<dbReference type="PANTHER" id="PTHR46401:SF2">
    <property type="entry name" value="GLYCOSYLTRANSFERASE WBBK-RELATED"/>
    <property type="match status" value="1"/>
</dbReference>
<evidence type="ECO:0000313" key="4">
    <source>
        <dbReference type="Proteomes" id="UP000192923"/>
    </source>
</evidence>
<dbReference type="GO" id="GO:0009103">
    <property type="term" value="P:lipopolysaccharide biosynthetic process"/>
    <property type="evidence" value="ECO:0007669"/>
    <property type="project" value="TreeGrafter"/>
</dbReference>
<dbReference type="OrthoDB" id="9801609at2"/>
<evidence type="ECO:0000256" key="1">
    <source>
        <dbReference type="ARBA" id="ARBA00022679"/>
    </source>
</evidence>
<dbReference type="AlphaFoldDB" id="A0A1Y6CYF0"/>
<dbReference type="Proteomes" id="UP000192923">
    <property type="component" value="Unassembled WGS sequence"/>
</dbReference>
<keyword evidence="1 3" id="KW-0808">Transferase</keyword>
<dbReference type="Pfam" id="PF00534">
    <property type="entry name" value="Glycos_transf_1"/>
    <property type="match status" value="1"/>
</dbReference>
<name>A0A1Y6CYF0_9GAMM</name>
<proteinExistence type="predicted"/>
<dbReference type="STRING" id="1760988.SAMN02949497_0630"/>
<gene>
    <name evidence="3" type="ORF">SAMN02949497_0630</name>
</gene>
<dbReference type="CDD" id="cd03809">
    <property type="entry name" value="GT4_MtfB-like"/>
    <property type="match status" value="1"/>
</dbReference>
<feature type="domain" description="Glycosyl transferase family 1" evidence="2">
    <location>
        <begin position="198"/>
        <end position="343"/>
    </location>
</feature>